<gene>
    <name evidence="9" type="ORF">Agabi119p4_2016</name>
</gene>
<feature type="compositionally biased region" description="Acidic residues" evidence="7">
    <location>
        <begin position="147"/>
        <end position="156"/>
    </location>
</feature>
<comment type="caution">
    <text evidence="9">The sequence shown here is derived from an EMBL/GenBank/DDBJ whole genome shotgun (WGS) entry which is preliminary data.</text>
</comment>
<dbReference type="GO" id="GO:0003755">
    <property type="term" value="F:peptidyl-prolyl cis-trans isomerase activity"/>
    <property type="evidence" value="ECO:0007669"/>
    <property type="project" value="UniProtKB-KW"/>
</dbReference>
<keyword evidence="5 6" id="KW-0413">Isomerase</keyword>
<keyword evidence="4 6" id="KW-0697">Rotamase</keyword>
<evidence type="ECO:0000256" key="6">
    <source>
        <dbReference type="PROSITE-ProRule" id="PRU00277"/>
    </source>
</evidence>
<dbReference type="InterPro" id="IPR041232">
    <property type="entry name" value="NPL"/>
</dbReference>
<sequence length="351" mass="38039">MAIAIALWSLELAPGKEEVVVPQADIRVSNAALGEKLQDQDGRTVVKISYSKHGGDSEAEDEDEDEESVASFILCALTAGKSENAQVDLVLEEGNAYKIQLVGTNPVSLSGNYIDQVGADQPPFDDDDEMNSDIGEDAFDLRDVSSDVEVDPEELDGIQSDASRFEEVEATTQHGKRPRESDTAEKESKSSKAEKNKKLKKDNGEAIPVGQEASQVKPAEKEKKDKKDKKEKKDKKVTKEIKELPNGLKIQDATIGTGPQAKKGDKLLMRYVGKLQDGKIFDKNTKGKPFSFNLGAGEVIKGWDEGLVGMQVGGERVLTIPPKLGYGKRGSAPEIPGNATLIFEVKLLGVN</sequence>
<evidence type="ECO:0000256" key="3">
    <source>
        <dbReference type="ARBA" id="ARBA00013194"/>
    </source>
</evidence>
<dbReference type="SUPFAM" id="SSF54534">
    <property type="entry name" value="FKBP-like"/>
    <property type="match status" value="1"/>
</dbReference>
<evidence type="ECO:0000256" key="2">
    <source>
        <dbReference type="ARBA" id="ARBA00007838"/>
    </source>
</evidence>
<dbReference type="GO" id="GO:0005634">
    <property type="term" value="C:nucleus"/>
    <property type="evidence" value="ECO:0007669"/>
    <property type="project" value="UniProtKB-ARBA"/>
</dbReference>
<evidence type="ECO:0000256" key="7">
    <source>
        <dbReference type="SAM" id="MobiDB-lite"/>
    </source>
</evidence>
<organism evidence="9 10">
    <name type="scientific">Agaricus bisporus var. burnettii</name>
    <dbReference type="NCBI Taxonomy" id="192524"/>
    <lineage>
        <taxon>Eukaryota</taxon>
        <taxon>Fungi</taxon>
        <taxon>Dikarya</taxon>
        <taxon>Basidiomycota</taxon>
        <taxon>Agaricomycotina</taxon>
        <taxon>Agaricomycetes</taxon>
        <taxon>Agaricomycetidae</taxon>
        <taxon>Agaricales</taxon>
        <taxon>Agaricineae</taxon>
        <taxon>Agaricaceae</taxon>
        <taxon>Agaricus</taxon>
    </lineage>
</organism>
<feature type="compositionally biased region" description="Acidic residues" evidence="7">
    <location>
        <begin position="123"/>
        <end position="134"/>
    </location>
</feature>
<evidence type="ECO:0000259" key="8">
    <source>
        <dbReference type="PROSITE" id="PS50059"/>
    </source>
</evidence>
<dbReference type="FunFam" id="3.10.50.40:FF:000006">
    <property type="entry name" value="Peptidyl-prolyl cis-trans isomerase"/>
    <property type="match status" value="1"/>
</dbReference>
<dbReference type="Gene3D" id="2.60.120.340">
    <property type="entry name" value="Nucleoplasmin core domain"/>
    <property type="match status" value="1"/>
</dbReference>
<dbReference type="AlphaFoldDB" id="A0A8H7KJY9"/>
<dbReference type="InterPro" id="IPR023566">
    <property type="entry name" value="PPIase_Fpr3/Fpr4-like"/>
</dbReference>
<dbReference type="InterPro" id="IPR046357">
    <property type="entry name" value="PPIase_dom_sf"/>
</dbReference>
<evidence type="ECO:0000256" key="1">
    <source>
        <dbReference type="ARBA" id="ARBA00000971"/>
    </source>
</evidence>
<dbReference type="Pfam" id="PF17800">
    <property type="entry name" value="NPL"/>
    <property type="match status" value="1"/>
</dbReference>
<feature type="compositionally biased region" description="Basic residues" evidence="7">
    <location>
        <begin position="226"/>
        <end position="236"/>
    </location>
</feature>
<dbReference type="PANTHER" id="PTHR43811:SF19">
    <property type="entry name" value="39 KDA FK506-BINDING NUCLEAR PROTEIN"/>
    <property type="match status" value="1"/>
</dbReference>
<dbReference type="Pfam" id="PF00254">
    <property type="entry name" value="FKBP_C"/>
    <property type="match status" value="1"/>
</dbReference>
<dbReference type="OMA" id="TLVKIHY"/>
<name>A0A8H7KJY9_AGABI</name>
<feature type="region of interest" description="Disordered" evidence="7">
    <location>
        <begin position="147"/>
        <end position="240"/>
    </location>
</feature>
<accession>A0A8H7KJY9</accession>
<evidence type="ECO:0000313" key="10">
    <source>
        <dbReference type="Proteomes" id="UP000629468"/>
    </source>
</evidence>
<dbReference type="Proteomes" id="UP000629468">
    <property type="component" value="Unassembled WGS sequence"/>
</dbReference>
<evidence type="ECO:0000313" key="9">
    <source>
        <dbReference type="EMBL" id="KAF7782640.1"/>
    </source>
</evidence>
<dbReference type="EC" id="5.2.1.8" evidence="3 6"/>
<dbReference type="PROSITE" id="PS50059">
    <property type="entry name" value="FKBP_PPIASE"/>
    <property type="match status" value="1"/>
</dbReference>
<evidence type="ECO:0000256" key="4">
    <source>
        <dbReference type="ARBA" id="ARBA00023110"/>
    </source>
</evidence>
<feature type="domain" description="PPIase FKBP-type" evidence="8">
    <location>
        <begin position="264"/>
        <end position="351"/>
    </location>
</feature>
<comment type="catalytic activity">
    <reaction evidence="1 6">
        <text>[protein]-peptidylproline (omega=180) = [protein]-peptidylproline (omega=0)</text>
        <dbReference type="Rhea" id="RHEA:16237"/>
        <dbReference type="Rhea" id="RHEA-COMP:10747"/>
        <dbReference type="Rhea" id="RHEA-COMP:10748"/>
        <dbReference type="ChEBI" id="CHEBI:83833"/>
        <dbReference type="ChEBI" id="CHEBI:83834"/>
        <dbReference type="EC" id="5.2.1.8"/>
    </reaction>
</comment>
<dbReference type="InterPro" id="IPR001179">
    <property type="entry name" value="PPIase_FKBP_dom"/>
</dbReference>
<dbReference type="Gene3D" id="3.10.50.40">
    <property type="match status" value="1"/>
</dbReference>
<evidence type="ECO:0000256" key="5">
    <source>
        <dbReference type="ARBA" id="ARBA00023235"/>
    </source>
</evidence>
<proteinExistence type="inferred from homology"/>
<dbReference type="EMBL" id="JABXXO010000003">
    <property type="protein sequence ID" value="KAF7782640.1"/>
    <property type="molecule type" value="Genomic_DNA"/>
</dbReference>
<comment type="similarity">
    <text evidence="2">Belongs to the FKBP-type PPIase family. FKBP3/4 subfamily.</text>
</comment>
<dbReference type="PIRSF" id="PIRSF001473">
    <property type="entry name" value="FK506-bp_FPR3"/>
    <property type="match status" value="1"/>
</dbReference>
<feature type="compositionally biased region" description="Basic and acidic residues" evidence="7">
    <location>
        <begin position="178"/>
        <end position="204"/>
    </location>
</feature>
<reference evidence="9 10" key="1">
    <citation type="journal article" name="Sci. Rep.">
        <title>Telomere-to-telomere assembled and centromere annotated genomes of the two main subspecies of the button mushroom Agaricus bisporus reveal especially polymorphic chromosome ends.</title>
        <authorList>
            <person name="Sonnenberg A.S.M."/>
            <person name="Sedaghat-Telgerd N."/>
            <person name="Lavrijssen B."/>
            <person name="Ohm R.A."/>
            <person name="Hendrickx P.M."/>
            <person name="Scholtmeijer K."/>
            <person name="Baars J.J.P."/>
            <person name="van Peer A."/>
        </authorList>
    </citation>
    <scope>NUCLEOTIDE SEQUENCE [LARGE SCALE GENOMIC DNA]</scope>
    <source>
        <strain evidence="9 10">H119_p4</strain>
    </source>
</reference>
<protein>
    <recommendedName>
        <fullName evidence="3 6">peptidylprolyl isomerase</fullName>
        <ecNumber evidence="3 6">5.2.1.8</ecNumber>
    </recommendedName>
</protein>
<dbReference type="PANTHER" id="PTHR43811">
    <property type="entry name" value="FKBP-TYPE PEPTIDYL-PROLYL CIS-TRANS ISOMERASE FKPA"/>
    <property type="match status" value="1"/>
</dbReference>
<feature type="region of interest" description="Disordered" evidence="7">
    <location>
        <begin position="113"/>
        <end position="134"/>
    </location>
</feature>